<proteinExistence type="predicted"/>
<comment type="caution">
    <text evidence="1">The sequence shown here is derived from an EMBL/GenBank/DDBJ whole genome shotgun (WGS) entry which is preliminary data.</text>
</comment>
<dbReference type="InterPro" id="IPR048813">
    <property type="entry name" value="GP7-like"/>
</dbReference>
<dbReference type="NCBIfam" id="NF045672">
    <property type="entry name" value="MCP_gp7_epsi_15"/>
    <property type="match status" value="1"/>
</dbReference>
<reference evidence="1 2" key="1">
    <citation type="submission" date="2024-06" db="EMBL/GenBank/DDBJ databases">
        <title>Genomics of switchgrass bacterial isolates.</title>
        <authorList>
            <person name="Shade A."/>
        </authorList>
    </citation>
    <scope>NUCLEOTIDE SEQUENCE [LARGE SCALE GENOMIC DNA]</scope>
    <source>
        <strain evidence="1 2">PvP084</strain>
    </source>
</reference>
<dbReference type="Proteomes" id="UP001549119">
    <property type="component" value="Unassembled WGS sequence"/>
</dbReference>
<evidence type="ECO:0000313" key="1">
    <source>
        <dbReference type="EMBL" id="MET3870112.1"/>
    </source>
</evidence>
<dbReference type="RefSeq" id="WP_209651035.1">
    <property type="nucleotide sequence ID" value="NZ_JBEPNV010000005.1"/>
</dbReference>
<dbReference type="EMBL" id="JBEPNW010000008">
    <property type="protein sequence ID" value="MET3870112.1"/>
    <property type="molecule type" value="Genomic_DNA"/>
</dbReference>
<gene>
    <name evidence="1" type="ORF">ABIC20_007497</name>
</gene>
<keyword evidence="2" id="KW-1185">Reference proteome</keyword>
<dbReference type="SUPFAM" id="SSF56563">
    <property type="entry name" value="Major capsid protein gp5"/>
    <property type="match status" value="1"/>
</dbReference>
<accession>A0ABV2NU99</accession>
<sequence length="300" mass="32537">MPLLVEEAAKLSVDQLERGIIEEIIVQDDLFALFPFVHVNGKAYDYIREATLSEGAFLDPYEDITEGAATFEEVQAKLRILAGHVDLDNFLVETQSDTQDQLAVQLAAKAKALGMQFRRTLVNGDTTKNRKEFDGVKALVPAKQTLIAGADGAAVSFTMLDELRDAVIGGADVLMMRKGTWRSIKALLRAMGGNDAGTIIVKDFGKALPAFDGTPVIINDYITADEVQGASTASTSIYALRLNEVDGIHGLYGGATAGLRVEEIGKLEGKDAQRWRLKWYCGTALKRTTSVARLKGVTNI</sequence>
<name>A0ABV2NU99_9HYPH</name>
<evidence type="ECO:0000313" key="2">
    <source>
        <dbReference type="Proteomes" id="UP001549119"/>
    </source>
</evidence>
<protein>
    <recommendedName>
        <fullName evidence="3">Phage major capsid protein</fullName>
    </recommendedName>
</protein>
<organism evidence="1 2">
    <name type="scientific">Methylobacterium radiotolerans</name>
    <dbReference type="NCBI Taxonomy" id="31998"/>
    <lineage>
        <taxon>Bacteria</taxon>
        <taxon>Pseudomonadati</taxon>
        <taxon>Pseudomonadota</taxon>
        <taxon>Alphaproteobacteria</taxon>
        <taxon>Hyphomicrobiales</taxon>
        <taxon>Methylobacteriaceae</taxon>
        <taxon>Methylobacterium</taxon>
    </lineage>
</organism>
<evidence type="ECO:0008006" key="3">
    <source>
        <dbReference type="Google" id="ProtNLM"/>
    </source>
</evidence>